<feature type="region of interest" description="Disordered" evidence="1">
    <location>
        <begin position="1"/>
        <end position="32"/>
    </location>
</feature>
<dbReference type="SUPFAM" id="SSF56672">
    <property type="entry name" value="DNA/RNA polymerases"/>
    <property type="match status" value="1"/>
</dbReference>
<dbReference type="InterPro" id="IPR051320">
    <property type="entry name" value="Viral_Replic_Matur_Polypro"/>
</dbReference>
<dbReference type="InterPro" id="IPR043128">
    <property type="entry name" value="Rev_trsase/Diguanyl_cyclase"/>
</dbReference>
<feature type="domain" description="Reverse transcriptase/retrotransposon-derived protein RNase H-like" evidence="2">
    <location>
        <begin position="126"/>
        <end position="203"/>
    </location>
</feature>
<proteinExistence type="predicted"/>
<keyword evidence="3" id="KW-0695">RNA-directed DNA polymerase</keyword>
<reference evidence="3 4" key="1">
    <citation type="submission" date="2023-12" db="EMBL/GenBank/DDBJ databases">
        <title>A high-quality genome assembly for Dillenia turbinata (Dilleniales).</title>
        <authorList>
            <person name="Chanderbali A."/>
        </authorList>
    </citation>
    <scope>NUCLEOTIDE SEQUENCE [LARGE SCALE GENOMIC DNA]</scope>
    <source>
        <strain evidence="3">LSX21</strain>
        <tissue evidence="3">Leaf</tissue>
    </source>
</reference>
<sequence>MPRFANRRRRPWEFKGNDKGNDKDNGKGKGKAKAKARAMAMAMATATATTMAMAESKAQAQDKHKHNVTPMTCGLCWNPIQHDPWLDKAKGEHVEDVERLFPQQLGYSRKATLLIDLLKKDGPWAWTNQCQEAFKALKETVAYELMLRLPNFTLPFKVHTDASDKAVGGVLEQDRHPIAFESWKLKEAKQRYLEHEKEMIAMHSPGKQNQVVNVLSWKDMDHLVAAWTMVEADLLPRLRVDYLVAWEDRPLQAIWEKVMALWQFEKQVQSQNESWLGIAKWVDWARRYLAQAVSGETLEGD</sequence>
<feature type="compositionally biased region" description="Basic residues" evidence="1">
    <location>
        <begin position="1"/>
        <end position="10"/>
    </location>
</feature>
<dbReference type="AlphaFoldDB" id="A0AAN8VVB5"/>
<dbReference type="GO" id="GO:0003964">
    <property type="term" value="F:RNA-directed DNA polymerase activity"/>
    <property type="evidence" value="ECO:0007669"/>
    <property type="project" value="UniProtKB-KW"/>
</dbReference>
<dbReference type="InterPro" id="IPR043502">
    <property type="entry name" value="DNA/RNA_pol_sf"/>
</dbReference>
<evidence type="ECO:0000313" key="4">
    <source>
        <dbReference type="Proteomes" id="UP001370490"/>
    </source>
</evidence>
<dbReference type="Pfam" id="PF17919">
    <property type="entry name" value="RT_RNaseH_2"/>
    <property type="match status" value="1"/>
</dbReference>
<evidence type="ECO:0000256" key="1">
    <source>
        <dbReference type="SAM" id="MobiDB-lite"/>
    </source>
</evidence>
<evidence type="ECO:0000313" key="3">
    <source>
        <dbReference type="EMBL" id="KAK6934783.1"/>
    </source>
</evidence>
<dbReference type="EMBL" id="JBAMMX010000008">
    <property type="protein sequence ID" value="KAK6934783.1"/>
    <property type="molecule type" value="Genomic_DNA"/>
</dbReference>
<keyword evidence="4" id="KW-1185">Reference proteome</keyword>
<evidence type="ECO:0000259" key="2">
    <source>
        <dbReference type="Pfam" id="PF17919"/>
    </source>
</evidence>
<keyword evidence="3" id="KW-0548">Nucleotidyltransferase</keyword>
<protein>
    <submittedName>
        <fullName evidence="3">Reverse transcriptase/retrotransposon-derived protein, RNase H-like domain</fullName>
    </submittedName>
</protein>
<dbReference type="PANTHER" id="PTHR33064:SF40">
    <property type="entry name" value="REVERSE TRANSCRIPTASE_RETROTRANSPOSON-DERIVED PROTEIN RNASE H-LIKE DOMAIN-CONTAINING PROTEIN"/>
    <property type="match status" value="1"/>
</dbReference>
<name>A0AAN8VVB5_9MAGN</name>
<accession>A0AAN8VVB5</accession>
<comment type="caution">
    <text evidence="3">The sequence shown here is derived from an EMBL/GenBank/DDBJ whole genome shotgun (WGS) entry which is preliminary data.</text>
</comment>
<dbReference type="Proteomes" id="UP001370490">
    <property type="component" value="Unassembled WGS sequence"/>
</dbReference>
<dbReference type="PANTHER" id="PTHR33064">
    <property type="entry name" value="POL PROTEIN"/>
    <property type="match status" value="1"/>
</dbReference>
<dbReference type="Gene3D" id="3.30.70.270">
    <property type="match status" value="1"/>
</dbReference>
<organism evidence="3 4">
    <name type="scientific">Dillenia turbinata</name>
    <dbReference type="NCBI Taxonomy" id="194707"/>
    <lineage>
        <taxon>Eukaryota</taxon>
        <taxon>Viridiplantae</taxon>
        <taxon>Streptophyta</taxon>
        <taxon>Embryophyta</taxon>
        <taxon>Tracheophyta</taxon>
        <taxon>Spermatophyta</taxon>
        <taxon>Magnoliopsida</taxon>
        <taxon>eudicotyledons</taxon>
        <taxon>Gunneridae</taxon>
        <taxon>Pentapetalae</taxon>
        <taxon>Dilleniales</taxon>
        <taxon>Dilleniaceae</taxon>
        <taxon>Dillenia</taxon>
    </lineage>
</organism>
<dbReference type="InterPro" id="IPR041577">
    <property type="entry name" value="RT_RNaseH_2"/>
</dbReference>
<keyword evidence="3" id="KW-0808">Transferase</keyword>
<feature type="compositionally biased region" description="Basic and acidic residues" evidence="1">
    <location>
        <begin position="11"/>
        <end position="27"/>
    </location>
</feature>
<gene>
    <name evidence="3" type="ORF">RJ641_034938</name>
</gene>